<comment type="caution">
    <text evidence="1">The sequence shown here is derived from an EMBL/GenBank/DDBJ whole genome shotgun (WGS) entry which is preliminary data.</text>
</comment>
<proteinExistence type="predicted"/>
<protein>
    <submittedName>
        <fullName evidence="1">Uncharacterized protein</fullName>
    </submittedName>
</protein>
<evidence type="ECO:0000313" key="2">
    <source>
        <dbReference type="Proteomes" id="UP000253831"/>
    </source>
</evidence>
<organism evidence="1 2">
    <name type="scientific">Candidatus Accumulibacter meliphilus</name>
    <dbReference type="NCBI Taxonomy" id="2211374"/>
    <lineage>
        <taxon>Bacteria</taxon>
        <taxon>Pseudomonadati</taxon>
        <taxon>Pseudomonadota</taxon>
        <taxon>Betaproteobacteria</taxon>
        <taxon>Candidatus Accumulibacter</taxon>
    </lineage>
</organism>
<sequence length="118" mass="12353">MFSATEIAELCATVAWLPGLARKELAATVCEHLGWTTLTGTAKISACLDFLERLQAAGLLVLPALRPSPPRRCAPPSASVAPVAEPAVHCALSALGPVSLEVVRDATRVAQWDALVAR</sequence>
<dbReference type="Proteomes" id="UP000253831">
    <property type="component" value="Unassembled WGS sequence"/>
</dbReference>
<dbReference type="EMBL" id="QPGA01000057">
    <property type="protein sequence ID" value="RDE49095.1"/>
    <property type="molecule type" value="Genomic_DNA"/>
</dbReference>
<name>A0A369XI46_9PROT</name>
<reference evidence="1 2" key="1">
    <citation type="submission" date="2018-05" db="EMBL/GenBank/DDBJ databases">
        <title>Integrated omic analyses show evidence that a Ca. Accumulibacter phosphatis strain performs denitrification under micro-aerobic conditions.</title>
        <authorList>
            <person name="Camejo P.Y."/>
            <person name="Katherine M.D."/>
            <person name="Daniel N.R."/>
        </authorList>
    </citation>
    <scope>NUCLEOTIDE SEQUENCE [LARGE SCALE GENOMIC DNA]</scope>
    <source>
        <strain evidence="1">UW-LDO-IC</strain>
    </source>
</reference>
<gene>
    <name evidence="1" type="ORF">DVS81_18450</name>
</gene>
<accession>A0A369XI46</accession>
<evidence type="ECO:0000313" key="1">
    <source>
        <dbReference type="EMBL" id="RDE49095.1"/>
    </source>
</evidence>
<feature type="non-terminal residue" evidence="1">
    <location>
        <position position="118"/>
    </location>
</feature>
<dbReference type="AlphaFoldDB" id="A0A369XI46"/>